<dbReference type="PANTHER" id="PTHR33164:SF43">
    <property type="entry name" value="HTH-TYPE TRANSCRIPTIONAL REPRESSOR YETL"/>
    <property type="match status" value="1"/>
</dbReference>
<evidence type="ECO:0000313" key="6">
    <source>
        <dbReference type="Proteomes" id="UP000711178"/>
    </source>
</evidence>
<dbReference type="PROSITE" id="PS01117">
    <property type="entry name" value="HTH_MARR_1"/>
    <property type="match status" value="1"/>
</dbReference>
<dbReference type="PROSITE" id="PS50995">
    <property type="entry name" value="HTH_MARR_2"/>
    <property type="match status" value="1"/>
</dbReference>
<proteinExistence type="predicted"/>
<dbReference type="InterPro" id="IPR036390">
    <property type="entry name" value="WH_DNA-bd_sf"/>
</dbReference>
<dbReference type="GeneID" id="89685193"/>
<evidence type="ECO:0000256" key="2">
    <source>
        <dbReference type="ARBA" id="ARBA00023125"/>
    </source>
</evidence>
<comment type="caution">
    <text evidence="5">The sequence shown here is derived from an EMBL/GenBank/DDBJ whole genome shotgun (WGS) entry which is preliminary data.</text>
</comment>
<dbReference type="InterPro" id="IPR039422">
    <property type="entry name" value="MarR/SlyA-like"/>
</dbReference>
<dbReference type="RefSeq" id="WP_043579199.1">
    <property type="nucleotide sequence ID" value="NZ_CP142381.1"/>
</dbReference>
<protein>
    <submittedName>
        <fullName evidence="5">MarR family transcriptional regulator</fullName>
    </submittedName>
</protein>
<keyword evidence="2" id="KW-0238">DNA-binding</keyword>
<keyword evidence="6" id="KW-1185">Reference proteome</keyword>
<dbReference type="SUPFAM" id="SSF46785">
    <property type="entry name" value="Winged helix' DNA-binding domain"/>
    <property type="match status" value="1"/>
</dbReference>
<feature type="domain" description="HTH marR-type" evidence="4">
    <location>
        <begin position="10"/>
        <end position="168"/>
    </location>
</feature>
<evidence type="ECO:0000256" key="1">
    <source>
        <dbReference type="ARBA" id="ARBA00023015"/>
    </source>
</evidence>
<dbReference type="PRINTS" id="PR00598">
    <property type="entry name" value="HTHMARR"/>
</dbReference>
<gene>
    <name evidence="5" type="ORF">KIF53_17320</name>
</gene>
<keyword evidence="3" id="KW-0804">Transcription</keyword>
<organism evidence="5 6">
    <name type="scientific">Chromobacterium subtsugae</name>
    <dbReference type="NCBI Taxonomy" id="251747"/>
    <lineage>
        <taxon>Bacteria</taxon>
        <taxon>Pseudomonadati</taxon>
        <taxon>Pseudomonadota</taxon>
        <taxon>Betaproteobacteria</taxon>
        <taxon>Neisseriales</taxon>
        <taxon>Chromobacteriaceae</taxon>
        <taxon>Chromobacterium</taxon>
    </lineage>
</organism>
<name>A0ABS7FH44_9NEIS</name>
<dbReference type="InterPro" id="IPR023187">
    <property type="entry name" value="Tscrpt_reg_MarR-type_CS"/>
</dbReference>
<dbReference type="Gene3D" id="1.10.10.10">
    <property type="entry name" value="Winged helix-like DNA-binding domain superfamily/Winged helix DNA-binding domain"/>
    <property type="match status" value="1"/>
</dbReference>
<dbReference type="SMART" id="SM00347">
    <property type="entry name" value="HTH_MARR"/>
    <property type="match status" value="1"/>
</dbReference>
<dbReference type="PANTHER" id="PTHR33164">
    <property type="entry name" value="TRANSCRIPTIONAL REGULATOR, MARR FAMILY"/>
    <property type="match status" value="1"/>
</dbReference>
<dbReference type="Pfam" id="PF01047">
    <property type="entry name" value="MarR"/>
    <property type="match status" value="1"/>
</dbReference>
<dbReference type="InterPro" id="IPR000835">
    <property type="entry name" value="HTH_MarR-typ"/>
</dbReference>
<dbReference type="Proteomes" id="UP000711178">
    <property type="component" value="Unassembled WGS sequence"/>
</dbReference>
<evidence type="ECO:0000313" key="5">
    <source>
        <dbReference type="EMBL" id="MBW8289397.1"/>
    </source>
</evidence>
<dbReference type="EMBL" id="JAHDTB010000017">
    <property type="protein sequence ID" value="MBW8289397.1"/>
    <property type="molecule type" value="Genomic_DNA"/>
</dbReference>
<evidence type="ECO:0000259" key="4">
    <source>
        <dbReference type="PROSITE" id="PS50995"/>
    </source>
</evidence>
<accession>A0ABS7FH44</accession>
<reference evidence="5 6" key="1">
    <citation type="submission" date="2021-05" db="EMBL/GenBank/DDBJ databases">
        <title>Draft Whole Genome Sequencing Of Biosensor Chromobacterium violaceum Strain CV026 Reveals A Regulatory RNA In Chromobacterium violaceum Phenotype Regulatory Network.</title>
        <authorList>
            <person name="Hong K.W."/>
            <person name="Chan K.G."/>
            <person name="Chang C.-Y."/>
        </authorList>
    </citation>
    <scope>NUCLEOTIDE SEQUENCE [LARGE SCALE GENOMIC DNA]</scope>
    <source>
        <strain evidence="5 6">ATCC 31532</strain>
    </source>
</reference>
<evidence type="ECO:0000256" key="3">
    <source>
        <dbReference type="ARBA" id="ARBA00023163"/>
    </source>
</evidence>
<dbReference type="InterPro" id="IPR036388">
    <property type="entry name" value="WH-like_DNA-bd_sf"/>
</dbReference>
<keyword evidence="1" id="KW-0805">Transcription regulation</keyword>
<sequence length="172" mass="18897">MNAADSTAHHAPHLQLMRETASQDTDRDAAAAGLLLLWLGDDALQLVNASLSRHGLSENKLQVLLLFRLHEQGLFGEAPPTPSSIADYCGITRASATGLLDWLEKRDWVARAPHPSDRRSLQLRLTEAARTLLAEALPGFWRACARVTDALSAEEKSQLLRLLSKMQQAGLR</sequence>